<proteinExistence type="predicted"/>
<keyword evidence="3" id="KW-1185">Reference proteome</keyword>
<dbReference type="AlphaFoldDB" id="A0A7X0P1P7"/>
<evidence type="ECO:0000313" key="2">
    <source>
        <dbReference type="EMBL" id="MBB6553552.1"/>
    </source>
</evidence>
<dbReference type="Proteomes" id="UP000565579">
    <property type="component" value="Unassembled WGS sequence"/>
</dbReference>
<accession>A0A7X0P1P7</accession>
<dbReference type="EMBL" id="JACHMI010000001">
    <property type="protein sequence ID" value="MBB6553552.1"/>
    <property type="molecule type" value="Genomic_DNA"/>
</dbReference>
<protein>
    <submittedName>
        <fullName evidence="2">DNA-directed RNA polymerase specialized sigma24 family protein</fullName>
    </submittedName>
</protein>
<evidence type="ECO:0000256" key="1">
    <source>
        <dbReference type="SAM" id="MobiDB-lite"/>
    </source>
</evidence>
<feature type="compositionally biased region" description="Pro residues" evidence="1">
    <location>
        <begin position="94"/>
        <end position="109"/>
    </location>
</feature>
<comment type="caution">
    <text evidence="2">The sequence shown here is derived from an EMBL/GenBank/DDBJ whole genome shotgun (WGS) entry which is preliminary data.</text>
</comment>
<organism evidence="2 3">
    <name type="scientific">Nonomuraea rubra</name>
    <dbReference type="NCBI Taxonomy" id="46180"/>
    <lineage>
        <taxon>Bacteria</taxon>
        <taxon>Bacillati</taxon>
        <taxon>Actinomycetota</taxon>
        <taxon>Actinomycetes</taxon>
        <taxon>Streptosporangiales</taxon>
        <taxon>Streptosporangiaceae</taxon>
        <taxon>Nonomuraea</taxon>
    </lineage>
</organism>
<sequence>MSDSATPGWRQSVQDICTSIDRLHDRLQEVAAEDRLRILHQLQDSLTGLHTQAREQAITAARADGLPLRRIATAAGCSHEQVRHILQRHTSPAAGPPPRQPRTGPPGPQ</sequence>
<keyword evidence="2" id="KW-0240">DNA-directed RNA polymerase</keyword>
<feature type="region of interest" description="Disordered" evidence="1">
    <location>
        <begin position="85"/>
        <end position="109"/>
    </location>
</feature>
<dbReference type="GO" id="GO:0000428">
    <property type="term" value="C:DNA-directed RNA polymerase complex"/>
    <property type="evidence" value="ECO:0007669"/>
    <property type="project" value="UniProtKB-KW"/>
</dbReference>
<dbReference type="RefSeq" id="WP_185107808.1">
    <property type="nucleotide sequence ID" value="NZ_JACHMI010000001.1"/>
</dbReference>
<gene>
    <name evidence="2" type="ORF">HD593_008347</name>
</gene>
<evidence type="ECO:0000313" key="3">
    <source>
        <dbReference type="Proteomes" id="UP000565579"/>
    </source>
</evidence>
<keyword evidence="2" id="KW-0804">Transcription</keyword>
<name>A0A7X0P1P7_9ACTN</name>
<reference evidence="2 3" key="1">
    <citation type="submission" date="2020-08" db="EMBL/GenBank/DDBJ databases">
        <title>Sequencing the genomes of 1000 actinobacteria strains.</title>
        <authorList>
            <person name="Klenk H.-P."/>
        </authorList>
    </citation>
    <scope>NUCLEOTIDE SEQUENCE [LARGE SCALE GENOMIC DNA]</scope>
    <source>
        <strain evidence="2 3">DSM 43768</strain>
    </source>
</reference>